<dbReference type="AlphaFoldDB" id="A0A4R6VDT8"/>
<reference evidence="2 3" key="1">
    <citation type="submission" date="2019-03" db="EMBL/GenBank/DDBJ databases">
        <title>Genomic Encyclopedia of Type Strains, Phase IV (KMG-IV): sequencing the most valuable type-strain genomes for metagenomic binning, comparative biology and taxonomic classification.</title>
        <authorList>
            <person name="Goeker M."/>
        </authorList>
    </citation>
    <scope>NUCLEOTIDE SEQUENCE [LARGE SCALE GENOMIC DNA]</scope>
    <source>
        <strain evidence="2 3">DSM 45775</strain>
    </source>
</reference>
<feature type="domain" description="VOC" evidence="1">
    <location>
        <begin position="1"/>
        <end position="118"/>
    </location>
</feature>
<name>A0A4R6VDT8_9PSEU</name>
<dbReference type="PROSITE" id="PS51819">
    <property type="entry name" value="VOC"/>
    <property type="match status" value="1"/>
</dbReference>
<dbReference type="PANTHER" id="PTHR34109:SF1">
    <property type="entry name" value="VOC DOMAIN-CONTAINING PROTEIN"/>
    <property type="match status" value="1"/>
</dbReference>
<dbReference type="RefSeq" id="WP_133826729.1">
    <property type="nucleotide sequence ID" value="NZ_BAABHR010000011.1"/>
</dbReference>
<gene>
    <name evidence="2" type="ORF">EV188_103416</name>
</gene>
<evidence type="ECO:0000259" key="1">
    <source>
        <dbReference type="PROSITE" id="PS51819"/>
    </source>
</evidence>
<dbReference type="Gene3D" id="3.30.720.110">
    <property type="match status" value="1"/>
</dbReference>
<dbReference type="Pfam" id="PF00903">
    <property type="entry name" value="Glyoxalase"/>
    <property type="match status" value="1"/>
</dbReference>
<accession>A0A4R6VDT8</accession>
<dbReference type="PANTHER" id="PTHR34109">
    <property type="entry name" value="BNAUNNG04460D PROTEIN-RELATED"/>
    <property type="match status" value="1"/>
</dbReference>
<sequence>MSVYPTLRYQDPDKAIAYLRDALGFTVAAAHRDDAGTVQHAELVQGGGAVLLGPVREGDRFATGRAVIYVAVDDPDAHHDRAVAAGATIIHGLTDQDYGSREYAAVDDEDNIWSFGTYRPGTAS</sequence>
<dbReference type="EMBL" id="SNYO01000003">
    <property type="protein sequence ID" value="TDQ60912.1"/>
    <property type="molecule type" value="Genomic_DNA"/>
</dbReference>
<dbReference type="SUPFAM" id="SSF54593">
    <property type="entry name" value="Glyoxalase/Bleomycin resistance protein/Dihydroxybiphenyl dioxygenase"/>
    <property type="match status" value="1"/>
</dbReference>
<protein>
    <submittedName>
        <fullName evidence="2">Putative glyoxalase superfamily protein PhnB</fullName>
    </submittedName>
</protein>
<evidence type="ECO:0000313" key="2">
    <source>
        <dbReference type="EMBL" id="TDQ60912.1"/>
    </source>
</evidence>
<dbReference type="OrthoDB" id="9806868at2"/>
<keyword evidence="3" id="KW-1185">Reference proteome</keyword>
<dbReference type="Proteomes" id="UP000295705">
    <property type="component" value="Unassembled WGS sequence"/>
</dbReference>
<evidence type="ECO:0000313" key="3">
    <source>
        <dbReference type="Proteomes" id="UP000295705"/>
    </source>
</evidence>
<dbReference type="InterPro" id="IPR037523">
    <property type="entry name" value="VOC_core"/>
</dbReference>
<organism evidence="2 3">
    <name type="scientific">Actinomycetospora succinea</name>
    <dbReference type="NCBI Taxonomy" id="663603"/>
    <lineage>
        <taxon>Bacteria</taxon>
        <taxon>Bacillati</taxon>
        <taxon>Actinomycetota</taxon>
        <taxon>Actinomycetes</taxon>
        <taxon>Pseudonocardiales</taxon>
        <taxon>Pseudonocardiaceae</taxon>
        <taxon>Actinomycetospora</taxon>
    </lineage>
</organism>
<comment type="caution">
    <text evidence="2">The sequence shown here is derived from an EMBL/GenBank/DDBJ whole genome shotgun (WGS) entry which is preliminary data.</text>
</comment>
<dbReference type="InterPro" id="IPR004360">
    <property type="entry name" value="Glyas_Fos-R_dOase_dom"/>
</dbReference>
<dbReference type="Gene3D" id="3.30.720.120">
    <property type="match status" value="1"/>
</dbReference>
<proteinExistence type="predicted"/>
<dbReference type="InterPro" id="IPR029068">
    <property type="entry name" value="Glyas_Bleomycin-R_OHBP_Dase"/>
</dbReference>